<comment type="caution">
    <text evidence="2">The sequence shown here is derived from an EMBL/GenBank/DDBJ whole genome shotgun (WGS) entry which is preliminary data.</text>
</comment>
<reference evidence="2 3" key="1">
    <citation type="submission" date="2019-03" db="EMBL/GenBank/DDBJ databases">
        <title>First draft genome of Liparis tanakae, snailfish: a comprehensive survey of snailfish specific genes.</title>
        <authorList>
            <person name="Kim W."/>
            <person name="Song I."/>
            <person name="Jeong J.-H."/>
            <person name="Kim D."/>
            <person name="Kim S."/>
            <person name="Ryu S."/>
            <person name="Song J.Y."/>
            <person name="Lee S.K."/>
        </authorList>
    </citation>
    <scope>NUCLEOTIDE SEQUENCE [LARGE SCALE GENOMIC DNA]</scope>
    <source>
        <tissue evidence="2">Muscle</tissue>
    </source>
</reference>
<gene>
    <name evidence="2" type="ORF">EYF80_040886</name>
</gene>
<sequence>MIDDRRESVTFTQSLHFLRFSYSHPGRPPGAGSQCSRQLGIAAENWMSEIGARLSSFSNSPHTFNDQVGGCHGPPYTENNTGNRLNRGREPSGRLLRAATRGELEKKEESIQNCRGTRYRTEY</sequence>
<evidence type="ECO:0000256" key="1">
    <source>
        <dbReference type="SAM" id="MobiDB-lite"/>
    </source>
</evidence>
<organism evidence="2 3">
    <name type="scientific">Liparis tanakae</name>
    <name type="common">Tanaka's snailfish</name>
    <dbReference type="NCBI Taxonomy" id="230148"/>
    <lineage>
        <taxon>Eukaryota</taxon>
        <taxon>Metazoa</taxon>
        <taxon>Chordata</taxon>
        <taxon>Craniata</taxon>
        <taxon>Vertebrata</taxon>
        <taxon>Euteleostomi</taxon>
        <taxon>Actinopterygii</taxon>
        <taxon>Neopterygii</taxon>
        <taxon>Teleostei</taxon>
        <taxon>Neoteleostei</taxon>
        <taxon>Acanthomorphata</taxon>
        <taxon>Eupercaria</taxon>
        <taxon>Perciformes</taxon>
        <taxon>Cottioidei</taxon>
        <taxon>Cottales</taxon>
        <taxon>Liparidae</taxon>
        <taxon>Liparis</taxon>
    </lineage>
</organism>
<proteinExistence type="predicted"/>
<protein>
    <submittedName>
        <fullName evidence="2">Uncharacterized protein</fullName>
    </submittedName>
</protein>
<dbReference type="Proteomes" id="UP000314294">
    <property type="component" value="Unassembled WGS sequence"/>
</dbReference>
<evidence type="ECO:0000313" key="3">
    <source>
        <dbReference type="Proteomes" id="UP000314294"/>
    </source>
</evidence>
<accession>A0A4Z2G7Y4</accession>
<dbReference type="EMBL" id="SRLO01000677">
    <property type="protein sequence ID" value="TNN48904.1"/>
    <property type="molecule type" value="Genomic_DNA"/>
</dbReference>
<keyword evidence="3" id="KW-1185">Reference proteome</keyword>
<evidence type="ECO:0000313" key="2">
    <source>
        <dbReference type="EMBL" id="TNN48904.1"/>
    </source>
</evidence>
<name>A0A4Z2G7Y4_9TELE</name>
<feature type="region of interest" description="Disordered" evidence="1">
    <location>
        <begin position="65"/>
        <end position="93"/>
    </location>
</feature>
<dbReference type="AlphaFoldDB" id="A0A4Z2G7Y4"/>